<proteinExistence type="predicted"/>
<reference evidence="2 3" key="1">
    <citation type="submission" date="2018-12" db="EMBL/GenBank/DDBJ databases">
        <authorList>
            <person name="Toschakov S.V."/>
        </authorList>
    </citation>
    <scope>NUCLEOTIDE SEQUENCE [LARGE SCALE GENOMIC DNA]</scope>
    <source>
        <strain evidence="2 3">GM2012</strain>
    </source>
</reference>
<dbReference type="Proteomes" id="UP000280296">
    <property type="component" value="Unassembled WGS sequence"/>
</dbReference>
<dbReference type="RefSeq" id="WP_126726170.1">
    <property type="nucleotide sequence ID" value="NZ_RYZH01000027.1"/>
</dbReference>
<comment type="caution">
    <text evidence="2">The sequence shown here is derived from an EMBL/GenBank/DDBJ whole genome shotgun (WGS) entry which is preliminary data.</text>
</comment>
<dbReference type="AlphaFoldDB" id="A0A432MHY9"/>
<keyword evidence="1" id="KW-1133">Transmembrane helix</keyword>
<feature type="transmembrane region" description="Helical" evidence="1">
    <location>
        <begin position="122"/>
        <end position="146"/>
    </location>
</feature>
<gene>
    <name evidence="2" type="ORF">TsocGM_14400</name>
</gene>
<reference evidence="2 3" key="2">
    <citation type="submission" date="2019-01" db="EMBL/GenBank/DDBJ databases">
        <title>Tautonia sociabilis, a novel thermotolerant planctomycete of Isosphaeraceae family, isolated from a 4000 m deep subterranean habitat.</title>
        <authorList>
            <person name="Kovaleva O.L."/>
            <person name="Elcheninov A.G."/>
            <person name="Van Heerden E."/>
            <person name="Toshchakov S.V."/>
            <person name="Novikov A."/>
            <person name="Bonch-Osmolovskaya E.A."/>
            <person name="Kublanov I.V."/>
        </authorList>
    </citation>
    <scope>NUCLEOTIDE SEQUENCE [LARGE SCALE GENOMIC DNA]</scope>
    <source>
        <strain evidence="2 3">GM2012</strain>
    </source>
</reference>
<feature type="transmembrane region" description="Helical" evidence="1">
    <location>
        <begin position="88"/>
        <end position="110"/>
    </location>
</feature>
<protein>
    <submittedName>
        <fullName evidence="2">Uncharacterized protein</fullName>
    </submittedName>
</protein>
<sequence>MKTAHFLVVAIMSIFEEVCISVLEFICGVCIVLLEIVSAVWRLITNPRRLATVVLAVVLAVVFLVVSPFALLLAVVSARDAFYLSKASAATIGTFGVAAYCNALICYYALKNAIEVNRAKFLATAFLWSFVLATAPLTAAGIFIFGGTPFDRKDMTQLSLTLLSFVASGLGWHAIAFQRHRPSIQAFLEMIGTARIFRSKLAEESEDRIKEIVPATD</sequence>
<evidence type="ECO:0000256" key="1">
    <source>
        <dbReference type="SAM" id="Phobius"/>
    </source>
</evidence>
<accession>A0A432MHY9</accession>
<dbReference type="EMBL" id="RYZH01000027">
    <property type="protein sequence ID" value="RUL86984.1"/>
    <property type="molecule type" value="Genomic_DNA"/>
</dbReference>
<organism evidence="2 3">
    <name type="scientific">Tautonia sociabilis</name>
    <dbReference type="NCBI Taxonomy" id="2080755"/>
    <lineage>
        <taxon>Bacteria</taxon>
        <taxon>Pseudomonadati</taxon>
        <taxon>Planctomycetota</taxon>
        <taxon>Planctomycetia</taxon>
        <taxon>Isosphaerales</taxon>
        <taxon>Isosphaeraceae</taxon>
        <taxon>Tautonia</taxon>
    </lineage>
</organism>
<evidence type="ECO:0000313" key="3">
    <source>
        <dbReference type="Proteomes" id="UP000280296"/>
    </source>
</evidence>
<keyword evidence="1" id="KW-0472">Membrane</keyword>
<keyword evidence="1" id="KW-0812">Transmembrane</keyword>
<feature type="transmembrane region" description="Helical" evidence="1">
    <location>
        <begin position="20"/>
        <end position="41"/>
    </location>
</feature>
<feature type="transmembrane region" description="Helical" evidence="1">
    <location>
        <begin position="53"/>
        <end position="76"/>
    </location>
</feature>
<name>A0A432MHY9_9BACT</name>
<feature type="transmembrane region" description="Helical" evidence="1">
    <location>
        <begin position="158"/>
        <end position="177"/>
    </location>
</feature>
<keyword evidence="3" id="KW-1185">Reference proteome</keyword>
<evidence type="ECO:0000313" key="2">
    <source>
        <dbReference type="EMBL" id="RUL86984.1"/>
    </source>
</evidence>